<dbReference type="AlphaFoldDB" id="A0A6J4KX87"/>
<dbReference type="CDD" id="cd00060">
    <property type="entry name" value="FHA"/>
    <property type="match status" value="1"/>
</dbReference>
<dbReference type="InterPro" id="IPR008984">
    <property type="entry name" value="SMAD_FHA_dom_sf"/>
</dbReference>
<dbReference type="SMART" id="SM00240">
    <property type="entry name" value="FHA"/>
    <property type="match status" value="1"/>
</dbReference>
<feature type="domain" description="FHA" evidence="2">
    <location>
        <begin position="38"/>
        <end position="89"/>
    </location>
</feature>
<dbReference type="InterPro" id="IPR000253">
    <property type="entry name" value="FHA_dom"/>
</dbReference>
<sequence length="210" mass="22644">MDEPGGTTTAPPRDQEPWLTCWSEQAQLRRWALSGSVVIVGRAPGADVVVADDPLVSRMHARLERTGGRWTVVDDGLSRNGTWVCGQRLTGRRVLHDRDTLRVGNTVLTFCAPDERDEPHTLVGEPLPLADALTPAQRAVVAALCRPLLAGAALPATNAQIAAELHLSVDAVKTHLRGVAHRWGLDHLPQNEKRARTAQLAVRLGSAAGH</sequence>
<name>A0A6J4KX87_9ACTN</name>
<dbReference type="Gene3D" id="2.60.200.20">
    <property type="match status" value="1"/>
</dbReference>
<dbReference type="Gene3D" id="1.10.10.10">
    <property type="entry name" value="Winged helix-like DNA-binding domain superfamily/Winged helix DNA-binding domain"/>
    <property type="match status" value="1"/>
</dbReference>
<dbReference type="InterPro" id="IPR036388">
    <property type="entry name" value="WH-like_DNA-bd_sf"/>
</dbReference>
<keyword evidence="1" id="KW-0597">Phosphoprotein</keyword>
<reference evidence="3" key="1">
    <citation type="submission" date="2020-02" db="EMBL/GenBank/DDBJ databases">
        <authorList>
            <person name="Meier V. D."/>
        </authorList>
    </citation>
    <scope>NUCLEOTIDE SEQUENCE</scope>
    <source>
        <strain evidence="3">AVDCRST_MAG16</strain>
    </source>
</reference>
<dbReference type="EMBL" id="CADCUE010000044">
    <property type="protein sequence ID" value="CAA9317367.1"/>
    <property type="molecule type" value="Genomic_DNA"/>
</dbReference>
<dbReference type="SUPFAM" id="SSF49879">
    <property type="entry name" value="SMAD/FHA domain"/>
    <property type="match status" value="1"/>
</dbReference>
<dbReference type="InterPro" id="IPR050923">
    <property type="entry name" value="Cell_Proc_Reg/RNA_Proc"/>
</dbReference>
<proteinExistence type="predicted"/>
<dbReference type="InterPro" id="IPR016032">
    <property type="entry name" value="Sig_transdc_resp-reg_C-effctor"/>
</dbReference>
<dbReference type="Pfam" id="PF00498">
    <property type="entry name" value="FHA"/>
    <property type="match status" value="1"/>
</dbReference>
<protein>
    <recommendedName>
        <fullName evidence="2">FHA domain-containing protein</fullName>
    </recommendedName>
</protein>
<evidence type="ECO:0000259" key="2">
    <source>
        <dbReference type="PROSITE" id="PS50006"/>
    </source>
</evidence>
<organism evidence="3">
    <name type="scientific">uncultured Frankineae bacterium</name>
    <dbReference type="NCBI Taxonomy" id="437475"/>
    <lineage>
        <taxon>Bacteria</taxon>
        <taxon>Bacillati</taxon>
        <taxon>Actinomycetota</taxon>
        <taxon>Actinomycetes</taxon>
        <taxon>Frankiales</taxon>
        <taxon>environmental samples</taxon>
    </lineage>
</organism>
<dbReference type="GO" id="GO:0003677">
    <property type="term" value="F:DNA binding"/>
    <property type="evidence" value="ECO:0007669"/>
    <property type="project" value="InterPro"/>
</dbReference>
<gene>
    <name evidence="3" type="ORF">AVDCRST_MAG16-572</name>
</gene>
<evidence type="ECO:0000256" key="1">
    <source>
        <dbReference type="ARBA" id="ARBA00022553"/>
    </source>
</evidence>
<dbReference type="SUPFAM" id="SSF46894">
    <property type="entry name" value="C-terminal effector domain of the bipartite response regulators"/>
    <property type="match status" value="1"/>
</dbReference>
<dbReference type="PROSITE" id="PS50006">
    <property type="entry name" value="FHA_DOMAIN"/>
    <property type="match status" value="1"/>
</dbReference>
<dbReference type="GO" id="GO:0006355">
    <property type="term" value="P:regulation of DNA-templated transcription"/>
    <property type="evidence" value="ECO:0007669"/>
    <property type="project" value="InterPro"/>
</dbReference>
<evidence type="ECO:0000313" key="3">
    <source>
        <dbReference type="EMBL" id="CAA9317367.1"/>
    </source>
</evidence>
<accession>A0A6J4KX87</accession>
<dbReference type="PANTHER" id="PTHR23308">
    <property type="entry name" value="NUCLEAR INHIBITOR OF PROTEIN PHOSPHATASE-1"/>
    <property type="match status" value="1"/>
</dbReference>